<dbReference type="RefSeq" id="WP_349216342.1">
    <property type="nucleotide sequence ID" value="NZ_JBBMFA010000096.1"/>
</dbReference>
<dbReference type="PANTHER" id="PTHR21381:SF3">
    <property type="entry name" value="SGC REGION PROTEIN SGCQ-RELATED"/>
    <property type="match status" value="1"/>
</dbReference>
<dbReference type="PANTHER" id="PTHR21381">
    <property type="entry name" value="ZGC:162297"/>
    <property type="match status" value="1"/>
</dbReference>
<gene>
    <name evidence="2" type="ORF">WMO24_10205</name>
</gene>
<comment type="similarity">
    <text evidence="1">Belongs to the BtpA family.</text>
</comment>
<keyword evidence="3" id="KW-1185">Reference proteome</keyword>
<evidence type="ECO:0000256" key="1">
    <source>
        <dbReference type="ARBA" id="ARBA00006007"/>
    </source>
</evidence>
<proteinExistence type="inferred from homology"/>
<accession>A0ABV1GG49</accession>
<dbReference type="InterPro" id="IPR011060">
    <property type="entry name" value="RibuloseP-bd_barrel"/>
</dbReference>
<dbReference type="InterPro" id="IPR005137">
    <property type="entry name" value="BtpA"/>
</dbReference>
<name>A0ABV1GG49_9FIRM</name>
<dbReference type="SUPFAM" id="SSF51366">
    <property type="entry name" value="Ribulose-phoshate binding barrel"/>
    <property type="match status" value="1"/>
</dbReference>
<evidence type="ECO:0000313" key="2">
    <source>
        <dbReference type="EMBL" id="MEQ2520796.1"/>
    </source>
</evidence>
<reference evidence="2 3" key="1">
    <citation type="submission" date="2024-03" db="EMBL/GenBank/DDBJ databases">
        <title>Human intestinal bacterial collection.</title>
        <authorList>
            <person name="Pauvert C."/>
            <person name="Hitch T.C.A."/>
            <person name="Clavel T."/>
        </authorList>
    </citation>
    <scope>NUCLEOTIDE SEQUENCE [LARGE SCALE GENOMIC DNA]</scope>
    <source>
        <strain evidence="2 3">CLA-JM-H11</strain>
    </source>
</reference>
<organism evidence="2 3">
    <name type="scientific">Ruthenibacterium intestinale</name>
    <dbReference type="NCBI Taxonomy" id="3133163"/>
    <lineage>
        <taxon>Bacteria</taxon>
        <taxon>Bacillati</taxon>
        <taxon>Bacillota</taxon>
        <taxon>Clostridia</taxon>
        <taxon>Eubacteriales</taxon>
        <taxon>Oscillospiraceae</taxon>
        <taxon>Ruthenibacterium</taxon>
    </lineage>
</organism>
<dbReference type="Pfam" id="PF03437">
    <property type="entry name" value="BtpA"/>
    <property type="match status" value="1"/>
</dbReference>
<sequence>MKEIQEYFHIEKPIIGMIHTKGTDDEDVFRRAKEEIDIYRQHHVDAVLVEPYFGTYPQVARVLEYLKNAQFGIPYGVNCLNVDAMGFELAIQYDCAFLQLDSVVGHVKPRDEPTLDAFFRLYRSRCQAFVMGGVRFKYQPVLSEHTVEEDLQIATTRCDGVCVTQDKTGQETSLEKIITFRRTLGDFPLFVCAGVTPENIASQLQYADGAVVGSYFKQGHKDSGDLCPEYVQQLMDAVQLARNSH</sequence>
<evidence type="ECO:0000313" key="3">
    <source>
        <dbReference type="Proteomes" id="UP001477672"/>
    </source>
</evidence>
<protein>
    <submittedName>
        <fullName evidence="2">BtpA/SgcQ family protein</fullName>
    </submittedName>
</protein>
<dbReference type="EMBL" id="JBBMFA010000096">
    <property type="protein sequence ID" value="MEQ2520796.1"/>
    <property type="molecule type" value="Genomic_DNA"/>
</dbReference>
<comment type="caution">
    <text evidence="2">The sequence shown here is derived from an EMBL/GenBank/DDBJ whole genome shotgun (WGS) entry which is preliminary data.</text>
</comment>
<dbReference type="Proteomes" id="UP001477672">
    <property type="component" value="Unassembled WGS sequence"/>
</dbReference>